<reference evidence="11 12" key="1">
    <citation type="journal article" date="2004" name="Nature">
        <title>Genome evolution in yeasts.</title>
        <authorList>
            <consortium name="Genolevures"/>
            <person name="Dujon B."/>
            <person name="Sherman D."/>
            <person name="Fischer G."/>
            <person name="Durrens P."/>
            <person name="Casaregola S."/>
            <person name="Lafontaine I."/>
            <person name="de Montigny J."/>
            <person name="Marck C."/>
            <person name="Neuveglise C."/>
            <person name="Talla E."/>
            <person name="Goffard N."/>
            <person name="Frangeul L."/>
            <person name="Aigle M."/>
            <person name="Anthouard V."/>
            <person name="Babour A."/>
            <person name="Barbe V."/>
            <person name="Barnay S."/>
            <person name="Blanchin S."/>
            <person name="Beckerich J.M."/>
            <person name="Beyne E."/>
            <person name="Bleykasten C."/>
            <person name="Boisrame A."/>
            <person name="Boyer J."/>
            <person name="Cattolico L."/>
            <person name="Confanioleri F."/>
            <person name="de Daruvar A."/>
            <person name="Despons L."/>
            <person name="Fabre E."/>
            <person name="Fairhead C."/>
            <person name="Ferry-Dumazet H."/>
            <person name="Groppi A."/>
            <person name="Hantraye F."/>
            <person name="Hennequin C."/>
            <person name="Jauniaux N."/>
            <person name="Joyet P."/>
            <person name="Kachouri R."/>
            <person name="Kerrest A."/>
            <person name="Koszul R."/>
            <person name="Lemaire M."/>
            <person name="Lesur I."/>
            <person name="Ma L."/>
            <person name="Muller H."/>
            <person name="Nicaud J.M."/>
            <person name="Nikolski M."/>
            <person name="Oztas S."/>
            <person name="Ozier-Kalogeropoulos O."/>
            <person name="Pellenz S."/>
            <person name="Potier S."/>
            <person name="Richard G.F."/>
            <person name="Straub M.L."/>
            <person name="Suleau A."/>
            <person name="Swennene D."/>
            <person name="Tekaia F."/>
            <person name="Wesolowski-Louvel M."/>
            <person name="Westhof E."/>
            <person name="Wirth B."/>
            <person name="Zeniou-Meyer M."/>
            <person name="Zivanovic I."/>
            <person name="Bolotin-Fukuhara M."/>
            <person name="Thierry A."/>
            <person name="Bouchier C."/>
            <person name="Caudron B."/>
            <person name="Scarpelli C."/>
            <person name="Gaillardin C."/>
            <person name="Weissenbach J."/>
            <person name="Wincker P."/>
            <person name="Souciet J.L."/>
        </authorList>
    </citation>
    <scope>NUCLEOTIDE SEQUENCE [LARGE SCALE GENOMIC DNA]</scope>
    <source>
        <strain evidence="12">ATCC 36239 / CBS 767 / BCRC 21394 / JCM 1990 / NBRC 0083 / IGC 2968</strain>
    </source>
</reference>
<dbReference type="GO" id="GO:0003899">
    <property type="term" value="F:DNA-directed RNA polymerase activity"/>
    <property type="evidence" value="ECO:0007669"/>
    <property type="project" value="UniProtKB-EC"/>
</dbReference>
<dbReference type="Gene3D" id="1.10.1320.10">
    <property type="entry name" value="DNA-directed RNA polymerase, N-terminal domain"/>
    <property type="match status" value="1"/>
</dbReference>
<evidence type="ECO:0000256" key="8">
    <source>
        <dbReference type="ARBA" id="ARBA00048552"/>
    </source>
</evidence>
<dbReference type="InParanoid" id="Q6BKS8"/>
<dbReference type="OrthoDB" id="276422at2759"/>
<dbReference type="InterPro" id="IPR029262">
    <property type="entry name" value="RPOL_N"/>
</dbReference>
<accession>Q6BKS8</accession>
<comment type="function">
    <text evidence="9">DNA-dependent RNA polymerase catalyzes the transcription of DNA into RNA using the four ribonucleoside triphosphates as substrates.</text>
</comment>
<keyword evidence="4 9" id="KW-0808">Transferase</keyword>
<dbReference type="EC" id="2.7.7.6" evidence="2 9"/>
<feature type="domain" description="DNA-directed RNA polymerase N-terminal" evidence="10">
    <location>
        <begin position="285"/>
        <end position="586"/>
    </location>
</feature>
<dbReference type="InterPro" id="IPR002092">
    <property type="entry name" value="DNA-dir_Rpol_phage-type"/>
</dbReference>
<dbReference type="PANTHER" id="PTHR10102:SF0">
    <property type="entry name" value="DNA-DIRECTED RNA POLYMERASE, MITOCHONDRIAL"/>
    <property type="match status" value="1"/>
</dbReference>
<dbReference type="VEuPathDB" id="FungiDB:DEHA2F19470g"/>
<protein>
    <recommendedName>
        <fullName evidence="2 9">DNA-directed RNA polymerase</fullName>
        <ecNumber evidence="2 9">2.7.7.6</ecNumber>
    </recommendedName>
</protein>
<dbReference type="SMART" id="SM01311">
    <property type="entry name" value="RPOL_N"/>
    <property type="match status" value="1"/>
</dbReference>
<dbReference type="PANTHER" id="PTHR10102">
    <property type="entry name" value="DNA-DIRECTED RNA POLYMERASE, MITOCHONDRIAL"/>
    <property type="match status" value="1"/>
</dbReference>
<evidence type="ECO:0000256" key="5">
    <source>
        <dbReference type="ARBA" id="ARBA00022695"/>
    </source>
</evidence>
<keyword evidence="3 9" id="KW-0240">DNA-directed RNA polymerase</keyword>
<dbReference type="PROSITE" id="PS00489">
    <property type="entry name" value="RNA_POL_PHAGE_2"/>
    <property type="match status" value="1"/>
</dbReference>
<evidence type="ECO:0000256" key="6">
    <source>
        <dbReference type="ARBA" id="ARBA00022946"/>
    </source>
</evidence>
<dbReference type="OMA" id="LVKRPVM"/>
<keyword evidence="12" id="KW-1185">Reference proteome</keyword>
<comment type="similarity">
    <text evidence="1 9">Belongs to the phage and mitochondrial RNA polymerase family.</text>
</comment>
<dbReference type="Pfam" id="PF14700">
    <property type="entry name" value="RPOL_N"/>
    <property type="match status" value="1"/>
</dbReference>
<dbReference type="GeneID" id="2903316"/>
<dbReference type="HOGENOM" id="CLU_007518_0_0_1"/>
<dbReference type="EMBL" id="CR382138">
    <property type="protein sequence ID" value="CAG89581.2"/>
    <property type="molecule type" value="Genomic_DNA"/>
</dbReference>
<dbReference type="FunFam" id="1.10.287.280:FF:000001">
    <property type="entry name" value="DNA-directed RNA polymerase"/>
    <property type="match status" value="1"/>
</dbReference>
<dbReference type="STRING" id="284592.Q6BKS8"/>
<name>Q6BKS8_DEBHA</name>
<dbReference type="GO" id="GO:0001018">
    <property type="term" value="F:mitochondrial promoter sequence-specific DNA binding"/>
    <property type="evidence" value="ECO:0007669"/>
    <property type="project" value="TreeGrafter"/>
</dbReference>
<dbReference type="GO" id="GO:0006390">
    <property type="term" value="P:mitochondrial transcription"/>
    <property type="evidence" value="ECO:0007669"/>
    <property type="project" value="TreeGrafter"/>
</dbReference>
<keyword evidence="6" id="KW-0809">Transit peptide</keyword>
<dbReference type="Gene3D" id="1.10.287.280">
    <property type="match status" value="1"/>
</dbReference>
<evidence type="ECO:0000256" key="9">
    <source>
        <dbReference type="RuleBase" id="RU003805"/>
    </source>
</evidence>
<keyword evidence="7 9" id="KW-0804">Transcription</keyword>
<sequence length="1271" mass="147124">MICKTIARLGCRGRLIRFHSLKSIDKASPDGLFHGIPRTHPENFLNASIIDANNDSTSIFRVQNNDNNILINYFFESILRNDLLKARMLLNRMKQRVKIKESFQNVNVYYSCLTVLLTNLISNPKTINIHNIKLIIDDADLSFTHEYNSEIKTKLVYCLLYSYINVEIKSLKYSISKYIETILKKWNITPRDFINTISDNEVSKAFAKITRIPNVSRQDTPQEDNSIDKFKTDGLLGFSKLCDYIATRFVKYDKLSQTPLYDLYESLSPEDKENFIRDYHTFNQSKQLNVEANCLDLVENLQPHSRSNEININKFKMSNSKLVYSWFELTMNTLNSLIVKLNKSNFKSSSQDEMILYKYKVYLSLLPRRIIVTLMISNILSKTLTSESGYVKVSELSNSLGSSFKRLILKDSNFKDIKPYFMKFFHEEDSIVFFTSLISIFIHNCRIPQSFIDSDSFSQSLRLMDSSQEIDPSFLSEKNAEFPAFLWGYLRNHDSPAYKKTGVIKIHPYLSEEFKSYESFFVDRSLYLPMLCPPKPWTSPVVGGYLNDLKPIINTDDISTSLFYLNKAHKTGQLKSLYEGLNVLGSLAWAINPSTLNIFNQAMSVNKEFLKIPPNFNELQVILPQEPKKPDYSSESEYNKAIWKYRIQVGKSLQEYHAIKSQRVELNLIQQLANSFNKNGDMFYLPHNVDFRGRAYPMVSLLSHYQDDLVRSLLMFWFAKPLGPNGFNWLKYQLAGVYGKDKLSMDERIDFIDKNLNLIVDSAENPIKGKMWWKSGEKPWQTLSLCFEINKVLQYCQNDGNKVEEYLCRIPIHQDGSCNGLQHYAALGKDKEGGISVNLLQTDSSRPIRSDVYTEVLNIVKDQVLKHSQDPSNQYQELAALALSILSRKVVKQTVMTSVYGVTRHGATLQINMRIKEIIKNFEVQLNEGNGIPITPEQFSKLKILNVEVSNYLASTVLNSITKLFSGAKLIQDWLLCNCFRIINSFDLETFQSLTRLNKKEVIDFFNPQLYKPMMWTSMSGFPVIQLYKHTKQKALPTSLQSIIINKPSKLANIDVRKQLNAVAPNFIHSIDSIHMLMTCISAEKNNIPFVSVHDSFWTLPCDVNKLSRIIREEFVRLHSSNIIENLREDMMYTTRKSFQLVYVKNKDNLELIEELNRLRSQYFEEPLKFTKKHYNKILYHELVLQTNYQDDANTPIQLVRKYNPHLYFRSKSSPKLLSIYDYTDSHETSKNVNKLTKAFTPLLVPVKIIEKPPTGELDIKKVLGSVYFFS</sequence>
<evidence type="ECO:0000256" key="2">
    <source>
        <dbReference type="ARBA" id="ARBA00012418"/>
    </source>
</evidence>
<evidence type="ECO:0000256" key="3">
    <source>
        <dbReference type="ARBA" id="ARBA00022478"/>
    </source>
</evidence>
<dbReference type="GO" id="GO:0034245">
    <property type="term" value="C:mitochondrial DNA-directed RNA polymerase complex"/>
    <property type="evidence" value="ECO:0007669"/>
    <property type="project" value="TreeGrafter"/>
</dbReference>
<evidence type="ECO:0000313" key="12">
    <source>
        <dbReference type="Proteomes" id="UP000000599"/>
    </source>
</evidence>
<gene>
    <name evidence="11" type="ordered locus">DEHA2F19470g</name>
</gene>
<dbReference type="Gene3D" id="1.10.150.20">
    <property type="entry name" value="5' to 3' exonuclease, C-terminal subdomain"/>
    <property type="match status" value="1"/>
</dbReference>
<dbReference type="PROSITE" id="PS00900">
    <property type="entry name" value="RNA_POL_PHAGE_1"/>
    <property type="match status" value="1"/>
</dbReference>
<comment type="catalytic activity">
    <reaction evidence="8 9">
        <text>RNA(n) + a ribonucleoside 5'-triphosphate = RNA(n+1) + diphosphate</text>
        <dbReference type="Rhea" id="RHEA:21248"/>
        <dbReference type="Rhea" id="RHEA-COMP:14527"/>
        <dbReference type="Rhea" id="RHEA-COMP:17342"/>
        <dbReference type="ChEBI" id="CHEBI:33019"/>
        <dbReference type="ChEBI" id="CHEBI:61557"/>
        <dbReference type="ChEBI" id="CHEBI:140395"/>
        <dbReference type="EC" id="2.7.7.6"/>
    </reaction>
</comment>
<dbReference type="SUPFAM" id="SSF56672">
    <property type="entry name" value="DNA/RNA polymerases"/>
    <property type="match status" value="1"/>
</dbReference>
<dbReference type="RefSeq" id="XP_461193.2">
    <property type="nucleotide sequence ID" value="XM_461193.1"/>
</dbReference>
<organism evidence="11 12">
    <name type="scientific">Debaryomyces hansenii (strain ATCC 36239 / CBS 767 / BCRC 21394 / JCM 1990 / NBRC 0083 / IGC 2968)</name>
    <name type="common">Yeast</name>
    <name type="synonym">Torulaspora hansenii</name>
    <dbReference type="NCBI Taxonomy" id="284592"/>
    <lineage>
        <taxon>Eukaryota</taxon>
        <taxon>Fungi</taxon>
        <taxon>Dikarya</taxon>
        <taxon>Ascomycota</taxon>
        <taxon>Saccharomycotina</taxon>
        <taxon>Pichiomycetes</taxon>
        <taxon>Debaryomycetaceae</taxon>
        <taxon>Debaryomyces</taxon>
    </lineage>
</organism>
<dbReference type="InterPro" id="IPR037159">
    <property type="entry name" value="RNA_POL_N_sf"/>
</dbReference>
<dbReference type="KEGG" id="dha:DEHA2F19470g"/>
<dbReference type="Proteomes" id="UP000000599">
    <property type="component" value="Chromosome F"/>
</dbReference>
<evidence type="ECO:0000256" key="4">
    <source>
        <dbReference type="ARBA" id="ARBA00022679"/>
    </source>
</evidence>
<evidence type="ECO:0000259" key="10">
    <source>
        <dbReference type="SMART" id="SM01311"/>
    </source>
</evidence>
<keyword evidence="5 9" id="KW-0548">Nucleotidyltransferase</keyword>
<dbReference type="eggNOG" id="KOG1038">
    <property type="taxonomic scope" value="Eukaryota"/>
</dbReference>
<dbReference type="InterPro" id="IPR043502">
    <property type="entry name" value="DNA/RNA_pol_sf"/>
</dbReference>
<proteinExistence type="inferred from homology"/>
<dbReference type="AlphaFoldDB" id="Q6BKS8"/>
<evidence type="ECO:0000313" key="11">
    <source>
        <dbReference type="EMBL" id="CAG89581.2"/>
    </source>
</evidence>
<evidence type="ECO:0000256" key="7">
    <source>
        <dbReference type="ARBA" id="ARBA00023163"/>
    </source>
</evidence>
<evidence type="ECO:0000256" key="1">
    <source>
        <dbReference type="ARBA" id="ARBA00009493"/>
    </source>
</evidence>
<dbReference type="Pfam" id="PF00940">
    <property type="entry name" value="RNA_pol"/>
    <property type="match status" value="1"/>
</dbReference>
<dbReference type="InterPro" id="IPR046950">
    <property type="entry name" value="DNA-dir_Rpol_C_phage-type"/>
</dbReference>